<dbReference type="PANTHER" id="PTHR43537:SF44">
    <property type="entry name" value="GNTR FAMILY REGULATORY PROTEIN"/>
    <property type="match status" value="1"/>
</dbReference>
<keyword evidence="2" id="KW-0238">DNA-binding</keyword>
<comment type="caution">
    <text evidence="5">The sequence shown here is derived from an EMBL/GenBank/DDBJ whole genome shotgun (WGS) entry which is preliminary data.</text>
</comment>
<feature type="domain" description="HTH gntR-type" evidence="4">
    <location>
        <begin position="2"/>
        <end position="70"/>
    </location>
</feature>
<dbReference type="InterPro" id="IPR008920">
    <property type="entry name" value="TF_FadR/GntR_C"/>
</dbReference>
<proteinExistence type="predicted"/>
<dbReference type="PRINTS" id="PR00035">
    <property type="entry name" value="HTHGNTR"/>
</dbReference>
<dbReference type="PANTHER" id="PTHR43537">
    <property type="entry name" value="TRANSCRIPTIONAL REGULATOR, GNTR FAMILY"/>
    <property type="match status" value="1"/>
</dbReference>
<dbReference type="InterPro" id="IPR000524">
    <property type="entry name" value="Tscrpt_reg_HTH_GntR"/>
</dbReference>
<dbReference type="InterPro" id="IPR011711">
    <property type="entry name" value="GntR_C"/>
</dbReference>
<evidence type="ECO:0000256" key="1">
    <source>
        <dbReference type="ARBA" id="ARBA00023015"/>
    </source>
</evidence>
<dbReference type="RefSeq" id="WP_327597316.1">
    <property type="nucleotide sequence ID" value="NZ_JAYXHS010000001.1"/>
</dbReference>
<name>A0ABU6JYI4_9RHOO</name>
<evidence type="ECO:0000313" key="5">
    <source>
        <dbReference type="EMBL" id="MEC5384336.1"/>
    </source>
</evidence>
<gene>
    <name evidence="5" type="ORF">VVD49_01305</name>
</gene>
<evidence type="ECO:0000256" key="2">
    <source>
        <dbReference type="ARBA" id="ARBA00023125"/>
    </source>
</evidence>
<evidence type="ECO:0000256" key="3">
    <source>
        <dbReference type="ARBA" id="ARBA00023163"/>
    </source>
</evidence>
<dbReference type="Pfam" id="PF07729">
    <property type="entry name" value="FCD"/>
    <property type="match status" value="1"/>
</dbReference>
<keyword evidence="6" id="KW-1185">Reference proteome</keyword>
<dbReference type="SMART" id="SM00345">
    <property type="entry name" value="HTH_GNTR"/>
    <property type="match status" value="1"/>
</dbReference>
<keyword evidence="1" id="KW-0805">Transcription regulation</keyword>
<reference evidence="5 6" key="1">
    <citation type="submission" date="2024-01" db="EMBL/GenBank/DDBJ databases">
        <title>Uliginosibacterium soil sp. nov.</title>
        <authorList>
            <person name="Lv Y."/>
        </authorList>
    </citation>
    <scope>NUCLEOTIDE SEQUENCE [LARGE SCALE GENOMIC DNA]</scope>
    <source>
        <strain evidence="5 6">H3</strain>
    </source>
</reference>
<organism evidence="5 6">
    <name type="scientific">Uliginosibacterium silvisoli</name>
    <dbReference type="NCBI Taxonomy" id="3114758"/>
    <lineage>
        <taxon>Bacteria</taxon>
        <taxon>Pseudomonadati</taxon>
        <taxon>Pseudomonadota</taxon>
        <taxon>Betaproteobacteria</taxon>
        <taxon>Rhodocyclales</taxon>
        <taxon>Zoogloeaceae</taxon>
        <taxon>Uliginosibacterium</taxon>
    </lineage>
</organism>
<keyword evidence="3" id="KW-0804">Transcription</keyword>
<dbReference type="CDD" id="cd07377">
    <property type="entry name" value="WHTH_GntR"/>
    <property type="match status" value="1"/>
</dbReference>
<dbReference type="InterPro" id="IPR036390">
    <property type="entry name" value="WH_DNA-bd_sf"/>
</dbReference>
<accession>A0ABU6JYI4</accession>
<dbReference type="SMART" id="SM00895">
    <property type="entry name" value="FCD"/>
    <property type="match status" value="1"/>
</dbReference>
<dbReference type="InterPro" id="IPR036388">
    <property type="entry name" value="WH-like_DNA-bd_sf"/>
</dbReference>
<dbReference type="SUPFAM" id="SSF48008">
    <property type="entry name" value="GntR ligand-binding domain-like"/>
    <property type="match status" value="1"/>
</dbReference>
<dbReference type="EMBL" id="JAYXHS010000001">
    <property type="protein sequence ID" value="MEC5384336.1"/>
    <property type="molecule type" value="Genomic_DNA"/>
</dbReference>
<dbReference type="PROSITE" id="PS50949">
    <property type="entry name" value="HTH_GNTR"/>
    <property type="match status" value="1"/>
</dbReference>
<dbReference type="SUPFAM" id="SSF46785">
    <property type="entry name" value="Winged helix' DNA-binding domain"/>
    <property type="match status" value="1"/>
</dbReference>
<evidence type="ECO:0000313" key="6">
    <source>
        <dbReference type="Proteomes" id="UP001331561"/>
    </source>
</evidence>
<sequence>MTRLSSFAAQTLQRQIHEGQYQPGSSLPGQRELSSALGISRTVLREAVSMLEALGLVHSQPGKGVFVTTGRSSNGELPMGPLDMPPHAVFQFRSIIEPAAAALMARNAGDAEIAALQATQDRMQTALHEMDLVTAADADLEFHLAIAESSANPMLTAAITALEAPIGYSLRLPFANPAEIWEPADEHRVVLDAITRRDPDAAHAAMRTHLVRAAARISIDFETP</sequence>
<protein>
    <submittedName>
        <fullName evidence="5">FadR/GntR family transcriptional regulator</fullName>
    </submittedName>
</protein>
<evidence type="ECO:0000259" key="4">
    <source>
        <dbReference type="PROSITE" id="PS50949"/>
    </source>
</evidence>
<dbReference type="Gene3D" id="1.10.10.10">
    <property type="entry name" value="Winged helix-like DNA-binding domain superfamily/Winged helix DNA-binding domain"/>
    <property type="match status" value="1"/>
</dbReference>
<dbReference type="Pfam" id="PF00392">
    <property type="entry name" value="GntR"/>
    <property type="match status" value="1"/>
</dbReference>
<dbReference type="Proteomes" id="UP001331561">
    <property type="component" value="Unassembled WGS sequence"/>
</dbReference>
<dbReference type="Gene3D" id="1.20.120.530">
    <property type="entry name" value="GntR ligand-binding domain-like"/>
    <property type="match status" value="1"/>
</dbReference>